<accession>A0A4R3YKD3</accession>
<comment type="caution">
    <text evidence="1">The sequence shown here is derived from an EMBL/GenBank/DDBJ whole genome shotgun (WGS) entry which is preliminary data.</text>
</comment>
<dbReference type="AlphaFoldDB" id="A0A4R3YKD3"/>
<dbReference type="Gene3D" id="3.40.50.1110">
    <property type="entry name" value="SGNH hydrolase"/>
    <property type="match status" value="1"/>
</dbReference>
<dbReference type="SUPFAM" id="SSF52266">
    <property type="entry name" value="SGNH hydrolase"/>
    <property type="match status" value="1"/>
</dbReference>
<keyword evidence="2" id="KW-1185">Reference proteome</keyword>
<evidence type="ECO:0000313" key="1">
    <source>
        <dbReference type="EMBL" id="TCV93185.1"/>
    </source>
</evidence>
<dbReference type="Pfam" id="PF00657">
    <property type="entry name" value="Lipase_GDSL"/>
    <property type="match status" value="1"/>
</dbReference>
<dbReference type="EMBL" id="SMCS01000005">
    <property type="protein sequence ID" value="TCV93185.1"/>
    <property type="molecule type" value="Genomic_DNA"/>
</dbReference>
<reference evidence="1 2" key="1">
    <citation type="submission" date="2019-03" db="EMBL/GenBank/DDBJ databases">
        <title>Above-ground endophytic microbial communities from plants in different locations in the United States.</title>
        <authorList>
            <person name="Frank C."/>
        </authorList>
    </citation>
    <scope>NUCLEOTIDE SEQUENCE [LARGE SCALE GENOMIC DNA]</scope>
    <source>
        <strain evidence="1 2">LP_13_YM</strain>
    </source>
</reference>
<dbReference type="GO" id="GO:0016788">
    <property type="term" value="F:hydrolase activity, acting on ester bonds"/>
    <property type="evidence" value="ECO:0007669"/>
    <property type="project" value="InterPro"/>
</dbReference>
<keyword evidence="1" id="KW-0378">Hydrolase</keyword>
<dbReference type="RefSeq" id="WP_132144792.1">
    <property type="nucleotide sequence ID" value="NZ_SMCS01000005.1"/>
</dbReference>
<evidence type="ECO:0000313" key="2">
    <source>
        <dbReference type="Proteomes" id="UP000295645"/>
    </source>
</evidence>
<dbReference type="OrthoDB" id="6194308at2"/>
<sequence>MATKRVLTAAFEVGESMADTTLARRKKLAASRAKVIARHHASAGVERSATVAGGQSVGVIVAEGDSWFDYPLHDVLSDLEDSYGYDVESVARRGDRVEDMAYSDGQLDDFTRRIQKVVARGDVPKAILLSGGGNDIAGDEFAMLLNHAASSIRGLNESVVSGIIDQRLFNAYATILASVSKVCRELTGQVIPILVHGYGYAVPDGRGFLGGFWLLPGPWLEPGFRQKGYAKMSERQPLVNELIDRFNTMLIQLTKDTSFGHVEHVDLRTTLSDTDYKDMWANELHPTKKGFAAVTAKFVEKLP</sequence>
<dbReference type="InterPro" id="IPR001087">
    <property type="entry name" value="GDSL"/>
</dbReference>
<protein>
    <submittedName>
        <fullName evidence="1">GDSL-like lipase/acylhydrolase family protein</fullName>
    </submittedName>
</protein>
<gene>
    <name evidence="1" type="ORF">EC912_10545</name>
</gene>
<proteinExistence type="predicted"/>
<organism evidence="1 2">
    <name type="scientific">Luteibacter rhizovicinus</name>
    <dbReference type="NCBI Taxonomy" id="242606"/>
    <lineage>
        <taxon>Bacteria</taxon>
        <taxon>Pseudomonadati</taxon>
        <taxon>Pseudomonadota</taxon>
        <taxon>Gammaproteobacteria</taxon>
        <taxon>Lysobacterales</taxon>
        <taxon>Rhodanobacteraceae</taxon>
        <taxon>Luteibacter</taxon>
    </lineage>
</organism>
<dbReference type="InterPro" id="IPR036514">
    <property type="entry name" value="SGNH_hydro_sf"/>
</dbReference>
<dbReference type="Proteomes" id="UP000295645">
    <property type="component" value="Unassembled WGS sequence"/>
</dbReference>
<name>A0A4R3YKD3_9GAMM</name>